<dbReference type="InterPro" id="IPR009334">
    <property type="entry name" value="DUF993"/>
</dbReference>
<accession>A0A1G6V9G5</accession>
<dbReference type="Proteomes" id="UP000199416">
    <property type="component" value="Unassembled WGS sequence"/>
</dbReference>
<keyword evidence="2" id="KW-1185">Reference proteome</keyword>
<dbReference type="SUPFAM" id="SSF51569">
    <property type="entry name" value="Aldolase"/>
    <property type="match status" value="1"/>
</dbReference>
<dbReference type="Pfam" id="PF06187">
    <property type="entry name" value="DUF993"/>
    <property type="match status" value="1"/>
</dbReference>
<dbReference type="AlphaFoldDB" id="A0A1G6V9G5"/>
<dbReference type="EMBL" id="FMZF01000008">
    <property type="protein sequence ID" value="SDD49466.1"/>
    <property type="molecule type" value="Genomic_DNA"/>
</dbReference>
<protein>
    <recommendedName>
        <fullName evidence="3">Dihydrodipicolinate synthase/N-acetylneuraminate lyase</fullName>
    </recommendedName>
</protein>
<gene>
    <name evidence="1" type="ORF">SAMN05660690_4371</name>
</gene>
<sequence length="393" mass="41531">MSTAVLLGADGRTRLLPLGEPAAVRRPTAPLRSRTVYAAAHVVPRVSGENVPGAPADVDWDATLAYRHHLWSWGLGVADAMDTAQRNMGLDAAATRELVRRSAAEARSVGGALVVGVNTDHLPDDVVPLSRVVDAYVEQLHAAEDRGAGVVLMASRHLARAAEGPADYERVYAEVLARAGGPVLLHWLGEAFDPQLRGYFGSADTAAAADVVVRLLERHADRVRGIKVSLLDAGAEVALRRRLPAGVDLFTGDDFHYVDLIEGDGERFSHALLGAFAAIAPVASAAVAALDAGDPAGYRRLLEPTEALSRQVFAAPTAFYKTGIAFLSWLNGHQPAFAMVGGLHSARSLPHLSEVVRLADAAGVLEDPELAARRWNGLLALAGVEVPVLEPVA</sequence>
<evidence type="ECO:0000313" key="1">
    <source>
        <dbReference type="EMBL" id="SDD49466.1"/>
    </source>
</evidence>
<reference evidence="2" key="1">
    <citation type="submission" date="2016-10" db="EMBL/GenBank/DDBJ databases">
        <authorList>
            <person name="Varghese N."/>
            <person name="Submissions S."/>
        </authorList>
    </citation>
    <scope>NUCLEOTIDE SEQUENCE [LARGE SCALE GENOMIC DNA]</scope>
    <source>
        <strain evidence="2">DSM 45421</strain>
    </source>
</reference>
<evidence type="ECO:0008006" key="3">
    <source>
        <dbReference type="Google" id="ProtNLM"/>
    </source>
</evidence>
<dbReference type="OrthoDB" id="9805272at2"/>
<dbReference type="Gene3D" id="3.20.20.70">
    <property type="entry name" value="Aldolase class I"/>
    <property type="match status" value="1"/>
</dbReference>
<dbReference type="STRING" id="1190417.SAMN05660690_4371"/>
<proteinExistence type="predicted"/>
<name>A0A1G6V9G5_9ACTN</name>
<dbReference type="InterPro" id="IPR013785">
    <property type="entry name" value="Aldolase_TIM"/>
</dbReference>
<evidence type="ECO:0000313" key="2">
    <source>
        <dbReference type="Proteomes" id="UP000199416"/>
    </source>
</evidence>
<dbReference type="RefSeq" id="WP_091368885.1">
    <property type="nucleotide sequence ID" value="NZ_FMZF01000008.1"/>
</dbReference>
<organism evidence="1 2">
    <name type="scientific">Geodermatophilus telluris</name>
    <dbReference type="NCBI Taxonomy" id="1190417"/>
    <lineage>
        <taxon>Bacteria</taxon>
        <taxon>Bacillati</taxon>
        <taxon>Actinomycetota</taxon>
        <taxon>Actinomycetes</taxon>
        <taxon>Geodermatophilales</taxon>
        <taxon>Geodermatophilaceae</taxon>
        <taxon>Geodermatophilus</taxon>
    </lineage>
</organism>